<evidence type="ECO:0000313" key="2">
    <source>
        <dbReference type="Proteomes" id="UP000503129"/>
    </source>
</evidence>
<dbReference type="KEGG" id="bsen:DP114_34080"/>
<reference evidence="1 2" key="1">
    <citation type="submission" date="2018-06" db="EMBL/GenBank/DDBJ databases">
        <title>Comparative genomics of Brasilonema spp. strains.</title>
        <authorList>
            <person name="Alvarenga D.O."/>
            <person name="Fiore M.F."/>
            <person name="Varani A.M."/>
        </authorList>
    </citation>
    <scope>NUCLEOTIDE SEQUENCE [LARGE SCALE GENOMIC DNA]</scope>
    <source>
        <strain evidence="1 2">CENA114</strain>
        <plasmid evidence="2">pboct2</plasmid>
    </source>
</reference>
<dbReference type="Proteomes" id="UP000503129">
    <property type="component" value="Plasmid pBOCT2"/>
</dbReference>
<dbReference type="AlphaFoldDB" id="A0A856MR23"/>
<dbReference type="RefSeq" id="WP_169264121.1">
    <property type="nucleotide sequence ID" value="NZ_CAWOXK010000003.1"/>
</dbReference>
<protein>
    <submittedName>
        <fullName evidence="1">Phage tail protein</fullName>
    </submittedName>
</protein>
<accession>A0A856MR23</accession>
<proteinExistence type="predicted"/>
<dbReference type="Pfam" id="PF09684">
    <property type="entry name" value="Tail_P2_I"/>
    <property type="match status" value="1"/>
</dbReference>
<dbReference type="EMBL" id="CP030120">
    <property type="protein sequence ID" value="QDL12774.1"/>
    <property type="molecule type" value="Genomic_DNA"/>
</dbReference>
<evidence type="ECO:0000313" key="1">
    <source>
        <dbReference type="EMBL" id="QDL12774.1"/>
    </source>
</evidence>
<gene>
    <name evidence="1" type="ORF">DP114_34080</name>
</gene>
<geneLocation type="plasmid" evidence="2">
    <name>pboct2</name>
</geneLocation>
<keyword evidence="1" id="KW-0614">Plasmid</keyword>
<keyword evidence="2" id="KW-1185">Reference proteome</keyword>
<dbReference type="InterPro" id="IPR006521">
    <property type="entry name" value="Tail_protein_I"/>
</dbReference>
<organism evidence="1 2">
    <name type="scientific">Brasilonema sennae CENA114</name>
    <dbReference type="NCBI Taxonomy" id="415709"/>
    <lineage>
        <taxon>Bacteria</taxon>
        <taxon>Bacillati</taxon>
        <taxon>Cyanobacteriota</taxon>
        <taxon>Cyanophyceae</taxon>
        <taxon>Nostocales</taxon>
        <taxon>Scytonemataceae</taxon>
        <taxon>Brasilonema</taxon>
        <taxon>Bromeliae group (in: Brasilonema)</taxon>
    </lineage>
</organism>
<name>A0A856MR23_9CYAN</name>
<dbReference type="NCBIfam" id="TIGR02242">
    <property type="entry name" value="tail_TIGR02242"/>
    <property type="match status" value="1"/>
</dbReference>
<sequence length="347" mass="39617">MVQIGSWQKSIEIQLTPMRISESAPVAGLDLADAENITNATLDTPVGSNLVLHPGEPNEMILQVKNLLQQSIRLSWRIEGDFPIEWCQLGTEGNELVPGAQMDAVLYFHVPASFFEDQEALRVGKKEKLELNYRSRVIVKVDPGTEYEQIEEADFGLYIRPYSAYMEFLPQMYHEVDFIGRFLKIFEQTYQPIVDSFNTMWANLDPLTAPKALLPFLAHWVGWSVEASWEMPQQRRLIRRAVELYRWRGTRNGLRLYLHLYTGLPLDEDLPESDKRIGIIEAFGPGFVLGAADLGERAVLGGGKPYHFSVRLRPIHPNSLDEELVRRIIDQEKPAFCTYDLSIENPG</sequence>
<dbReference type="InterPro" id="IPR011748">
    <property type="entry name" value="Unchr_phage_tail-like"/>
</dbReference>